<dbReference type="Proteomes" id="UP001234297">
    <property type="component" value="Chromosome 3"/>
</dbReference>
<sequence>MEFSSHNIMPDPELNSRLRMQIALNLVAALGAGAYYMTYMRKKPRRTSSVSGATYVNEVLQDWLYAEYDSEAPYHPIPTDDLIEAQVFDEMRAPNAADALRDRIAKEMWRDYCNRSQAMRFHAPKAKSLKKNRRTSAMFKSISLLRTPFRALPQTLFSFSTHPLPPIPNHLSFFRNPINPISPTLTSLSSSILFSPFSHSSRQKKLDEDDSSGDDDRFVVYKDPKSPPRLFVVQPRLRPETLMQAKLSEALNLANSLEEQRDSDDFGSEETPPHLVVQNPAARSPKAHADTYFGQGTVDTIKIHLNALESEDTLDAVFVNTILSGIQQRNLERAWGKPVLDRVGLIIEIFNAHAQTKEAKLQSELAALMYRKTRLVRLRGPDGRLTFGASGEAEVVSARGRGSGGRGFISGAGETELQLQRRRILERRNHLLSEIEEVRRTRALQRSSRKRRGGLQGQGLATVAVVGYTNAGKSTLVNALSDSDLYSDDRLFATVDPRIRSVFLPSGRKVLLSDTVGFISELPVQLVEAFHATLEEVVEADLLVHVLDSSALNLDEQRSSVLQVLQQIGVSEEKLQNMIEVWNKIDLLEKKSETDESLDQGEDDENGSFSKTEDHVAGNELQSGDAVGEDDVAANLSRGETVDGPQEESTEDVKMTVEVVPCQAQDVQHVETSAIMGVGLQELLSLIDEKCRGSSGTLGGLLSPLAWTSRIKETYDLFKRQLRWLKKPVLSDPDQDPATKTSDLSFLSLPAPFFLVLRIITCSPPAATMSRRPVNPTRRFGETGGVPLSGSLHQKVRPSPLLIIGLILLGTFLLIAYSYHGTGGFSSEKEALNKVEGDLSCTLEVQRAIPVLKKVYGDSMHKVLHMGPETCTVVSLLLKEEDTEAWGVEPYDIEDADRSCKSLIRKGIVRVADIKFPLPYKPKSFSVVIVSDALDYLSPRYLNKTLPDLVRVSRDGLVIFAGYPGQQRAKTAEFSKFGRPAKLRSSSWWIKYFVQNRLEENEVASKKFEQTASKRSYKPSCQVFHLSPSP</sequence>
<organism evidence="1 2">
    <name type="scientific">Persea americana</name>
    <name type="common">Avocado</name>
    <dbReference type="NCBI Taxonomy" id="3435"/>
    <lineage>
        <taxon>Eukaryota</taxon>
        <taxon>Viridiplantae</taxon>
        <taxon>Streptophyta</taxon>
        <taxon>Embryophyta</taxon>
        <taxon>Tracheophyta</taxon>
        <taxon>Spermatophyta</taxon>
        <taxon>Magnoliopsida</taxon>
        <taxon>Magnoliidae</taxon>
        <taxon>Laurales</taxon>
        <taxon>Lauraceae</taxon>
        <taxon>Persea</taxon>
    </lineage>
</organism>
<name>A0ACC2LY29_PERAE</name>
<protein>
    <submittedName>
        <fullName evidence="1">Uncharacterized protein</fullName>
    </submittedName>
</protein>
<reference evidence="1 2" key="1">
    <citation type="journal article" date="2022" name="Hortic Res">
        <title>A haplotype resolved chromosomal level avocado genome allows analysis of novel avocado genes.</title>
        <authorList>
            <person name="Nath O."/>
            <person name="Fletcher S.J."/>
            <person name="Hayward A."/>
            <person name="Shaw L.M."/>
            <person name="Masouleh A.K."/>
            <person name="Furtado A."/>
            <person name="Henry R.J."/>
            <person name="Mitter N."/>
        </authorList>
    </citation>
    <scope>NUCLEOTIDE SEQUENCE [LARGE SCALE GENOMIC DNA]</scope>
    <source>
        <strain evidence="2">cv. Hass</strain>
    </source>
</reference>
<proteinExistence type="predicted"/>
<keyword evidence="2" id="KW-1185">Reference proteome</keyword>
<evidence type="ECO:0000313" key="2">
    <source>
        <dbReference type="Proteomes" id="UP001234297"/>
    </source>
</evidence>
<comment type="caution">
    <text evidence="1">The sequence shown here is derived from an EMBL/GenBank/DDBJ whole genome shotgun (WGS) entry which is preliminary data.</text>
</comment>
<evidence type="ECO:0000313" key="1">
    <source>
        <dbReference type="EMBL" id="KAJ8638239.1"/>
    </source>
</evidence>
<accession>A0ACC2LY29</accession>
<gene>
    <name evidence="1" type="ORF">MRB53_012506</name>
</gene>
<dbReference type="EMBL" id="CM056811">
    <property type="protein sequence ID" value="KAJ8638239.1"/>
    <property type="molecule type" value="Genomic_DNA"/>
</dbReference>